<dbReference type="AlphaFoldDB" id="A0A919SCV1"/>
<sequence>MAREIGVPASRLRLATLSSERLRTDINARRRPANSTGVAAPVGSGGTADVVVTFIKPRPSYWPFQTPPIVVGAPAANKNAVAYELARPAGTVVACPS</sequence>
<name>A0A919SCV1_9ACTN</name>
<comment type="caution">
    <text evidence="1">The sequence shown here is derived from an EMBL/GenBank/DDBJ whole genome shotgun (WGS) entry which is preliminary data.</text>
</comment>
<dbReference type="EMBL" id="BOQL01000026">
    <property type="protein sequence ID" value="GIM68679.1"/>
    <property type="molecule type" value="Genomic_DNA"/>
</dbReference>
<gene>
    <name evidence="1" type="ORF">Aau02nite_32780</name>
</gene>
<proteinExistence type="predicted"/>
<evidence type="ECO:0000313" key="1">
    <source>
        <dbReference type="EMBL" id="GIM68679.1"/>
    </source>
</evidence>
<protein>
    <submittedName>
        <fullName evidence="1">Uncharacterized protein</fullName>
    </submittedName>
</protein>
<organism evidence="1 2">
    <name type="scientific">Actinoplanes auranticolor</name>
    <dbReference type="NCBI Taxonomy" id="47988"/>
    <lineage>
        <taxon>Bacteria</taxon>
        <taxon>Bacillati</taxon>
        <taxon>Actinomycetota</taxon>
        <taxon>Actinomycetes</taxon>
        <taxon>Micromonosporales</taxon>
        <taxon>Micromonosporaceae</taxon>
        <taxon>Actinoplanes</taxon>
    </lineage>
</organism>
<reference evidence="1" key="1">
    <citation type="submission" date="2021-03" db="EMBL/GenBank/DDBJ databases">
        <title>Whole genome shotgun sequence of Actinoplanes auranticolor NBRC 12245.</title>
        <authorList>
            <person name="Komaki H."/>
            <person name="Tamura T."/>
        </authorList>
    </citation>
    <scope>NUCLEOTIDE SEQUENCE</scope>
    <source>
        <strain evidence="1">NBRC 12245</strain>
    </source>
</reference>
<keyword evidence="2" id="KW-1185">Reference proteome</keyword>
<dbReference type="Proteomes" id="UP000681340">
    <property type="component" value="Unassembled WGS sequence"/>
</dbReference>
<evidence type="ECO:0000313" key="2">
    <source>
        <dbReference type="Proteomes" id="UP000681340"/>
    </source>
</evidence>
<accession>A0A919SCV1</accession>